<protein>
    <submittedName>
        <fullName evidence="3">Cellulosome-anchoring protein</fullName>
    </submittedName>
</protein>
<dbReference type="InterPro" id="IPR051465">
    <property type="entry name" value="Cell_Envelope_Struct_Comp"/>
</dbReference>
<accession>A0A485M451</accession>
<evidence type="ECO:0000313" key="3">
    <source>
        <dbReference type="EMBL" id="VFU15917.1"/>
    </source>
</evidence>
<organism evidence="3">
    <name type="scientific">anaerobic digester metagenome</name>
    <dbReference type="NCBI Taxonomy" id="1263854"/>
    <lineage>
        <taxon>unclassified sequences</taxon>
        <taxon>metagenomes</taxon>
        <taxon>ecological metagenomes</taxon>
    </lineage>
</organism>
<evidence type="ECO:0000259" key="2">
    <source>
        <dbReference type="PROSITE" id="PS51272"/>
    </source>
</evidence>
<feature type="region of interest" description="Disordered" evidence="1">
    <location>
        <begin position="62"/>
        <end position="93"/>
    </location>
</feature>
<gene>
    <name evidence="3" type="ORF">SCFA_3210003</name>
</gene>
<dbReference type="Pfam" id="PF13290">
    <property type="entry name" value="CHB_HEX_C_1"/>
    <property type="match status" value="1"/>
</dbReference>
<dbReference type="InterPro" id="IPR059177">
    <property type="entry name" value="GH29D-like_dom"/>
</dbReference>
<dbReference type="PANTHER" id="PTHR43308">
    <property type="entry name" value="OUTER MEMBRANE PROTEIN ALPHA-RELATED"/>
    <property type="match status" value="1"/>
</dbReference>
<reference evidence="3" key="1">
    <citation type="submission" date="2019-03" db="EMBL/GenBank/DDBJ databases">
        <authorList>
            <person name="Hao L."/>
        </authorList>
    </citation>
    <scope>NUCLEOTIDE SEQUENCE</scope>
</reference>
<proteinExistence type="predicted"/>
<sequence length="274" mass="28701">MSLATTTSGAVIYYTTDGSNPKESATRKEYTEPFKVGTTTVVRAVAFKDSLSSDILISAYTITEPDAAEPNGEDDPPATGDDNPPAAGDAGGLVDMKGHWAAQTVQELVEQGIISGYEDNTFRPDNLINRAECSAILARALNLSAGAATLDAFSDSADVPAWAKDPVAAAVEAALLKGYPEADGSTTFRPARQVTRAELAVILSRVVVKELGEQQPAAASFADLEKIPTWALDGINIAAEKGLVQGYPDGTFQPDKEVTRAEAAAMIARLLGAL</sequence>
<dbReference type="AlphaFoldDB" id="A0A485M451"/>
<feature type="domain" description="SLH" evidence="2">
    <location>
        <begin position="88"/>
        <end position="151"/>
    </location>
</feature>
<feature type="domain" description="SLH" evidence="2">
    <location>
        <begin position="218"/>
        <end position="274"/>
    </location>
</feature>
<name>A0A485M451_9ZZZZ</name>
<dbReference type="PROSITE" id="PS51272">
    <property type="entry name" value="SLH"/>
    <property type="match status" value="3"/>
</dbReference>
<dbReference type="EMBL" id="CAADRN010000248">
    <property type="protein sequence ID" value="VFU15917.1"/>
    <property type="molecule type" value="Genomic_DNA"/>
</dbReference>
<dbReference type="PANTHER" id="PTHR43308:SF5">
    <property type="entry name" value="S-LAYER PROTEIN _ PEPTIDOGLYCAN ENDO-BETA-N-ACETYLGLUCOSAMINIDASE"/>
    <property type="match status" value="1"/>
</dbReference>
<feature type="domain" description="SLH" evidence="2">
    <location>
        <begin position="153"/>
        <end position="217"/>
    </location>
</feature>
<evidence type="ECO:0000256" key="1">
    <source>
        <dbReference type="SAM" id="MobiDB-lite"/>
    </source>
</evidence>
<dbReference type="Pfam" id="PF00395">
    <property type="entry name" value="SLH"/>
    <property type="match status" value="3"/>
</dbReference>
<dbReference type="InterPro" id="IPR001119">
    <property type="entry name" value="SLH_dom"/>
</dbReference>